<dbReference type="GO" id="GO:0071037">
    <property type="term" value="P:nuclear polyadenylation-dependent snRNA catabolic process"/>
    <property type="evidence" value="ECO:0007669"/>
    <property type="project" value="TreeGrafter"/>
</dbReference>
<dbReference type="AlphaFoldDB" id="C9ZM21"/>
<dbReference type="Proteomes" id="UP000002316">
    <property type="component" value="Chromosome 4"/>
</dbReference>
<evidence type="ECO:0000259" key="11">
    <source>
        <dbReference type="PROSITE" id="PS50967"/>
    </source>
</evidence>
<dbReference type="Pfam" id="PF08066">
    <property type="entry name" value="PMC2NT"/>
    <property type="match status" value="1"/>
</dbReference>
<accession>C9ZM21</accession>
<feature type="compositionally biased region" description="Basic and acidic residues" evidence="9">
    <location>
        <begin position="644"/>
        <end position="679"/>
    </location>
</feature>
<dbReference type="GO" id="GO:0005730">
    <property type="term" value="C:nucleolus"/>
    <property type="evidence" value="ECO:0007669"/>
    <property type="project" value="TreeGrafter"/>
</dbReference>
<dbReference type="GeneID" id="23859558"/>
<dbReference type="InterPro" id="IPR010997">
    <property type="entry name" value="HRDC-like_sf"/>
</dbReference>
<dbReference type="OrthoDB" id="2250022at2759"/>
<dbReference type="GO" id="GO:0000175">
    <property type="term" value="F:3'-5'-RNA exonuclease activity"/>
    <property type="evidence" value="ECO:0007669"/>
    <property type="project" value="InterPro"/>
</dbReference>
<feature type="compositionally biased region" description="Basic residues" evidence="9">
    <location>
        <begin position="726"/>
        <end position="738"/>
    </location>
</feature>
<organism evidence="12 13">
    <name type="scientific">Trypanosoma brucei gambiense (strain MHOM/CI/86/DAL972)</name>
    <dbReference type="NCBI Taxonomy" id="679716"/>
    <lineage>
        <taxon>Eukaryota</taxon>
        <taxon>Discoba</taxon>
        <taxon>Euglenozoa</taxon>
        <taxon>Kinetoplastea</taxon>
        <taxon>Metakinetoplastina</taxon>
        <taxon>Trypanosomatida</taxon>
        <taxon>Trypanosomatidae</taxon>
        <taxon>Trypanosoma</taxon>
    </lineage>
</organism>
<keyword evidence="6" id="KW-0269">Exonuclease</keyword>
<feature type="signal peptide" evidence="10">
    <location>
        <begin position="1"/>
        <end position="19"/>
    </location>
</feature>
<dbReference type="PANTHER" id="PTHR12124:SF47">
    <property type="entry name" value="EXOSOME COMPONENT 10"/>
    <property type="match status" value="1"/>
</dbReference>
<dbReference type="GO" id="GO:0071038">
    <property type="term" value="P:TRAMP-dependent tRNA surveillance pathway"/>
    <property type="evidence" value="ECO:0007669"/>
    <property type="project" value="TreeGrafter"/>
</dbReference>
<feature type="region of interest" description="Disordered" evidence="9">
    <location>
        <begin position="718"/>
        <end position="738"/>
    </location>
</feature>
<keyword evidence="5" id="KW-0271">Exosome</keyword>
<keyword evidence="2" id="KW-0698">rRNA processing</keyword>
<dbReference type="FunFam" id="1.10.150.80:FF:000001">
    <property type="entry name" value="Putative exosome component 10"/>
    <property type="match status" value="1"/>
</dbReference>
<dbReference type="FunFam" id="3.30.420.10:FF:000059">
    <property type="entry name" value="Exosome complex exonuclease Rrp6"/>
    <property type="match status" value="1"/>
</dbReference>
<feature type="domain" description="HRDC" evidence="11">
    <location>
        <begin position="463"/>
        <end position="543"/>
    </location>
</feature>
<evidence type="ECO:0000313" key="13">
    <source>
        <dbReference type="Proteomes" id="UP000002316"/>
    </source>
</evidence>
<dbReference type="Gene3D" id="3.30.420.10">
    <property type="entry name" value="Ribonuclease H-like superfamily/Ribonuclease H"/>
    <property type="match status" value="1"/>
</dbReference>
<evidence type="ECO:0000256" key="2">
    <source>
        <dbReference type="ARBA" id="ARBA00022552"/>
    </source>
</evidence>
<evidence type="ECO:0000256" key="10">
    <source>
        <dbReference type="SAM" id="SignalP"/>
    </source>
</evidence>
<keyword evidence="3" id="KW-0540">Nuclease</keyword>
<keyword evidence="10" id="KW-0732">Signal</keyword>
<dbReference type="Pfam" id="PF00570">
    <property type="entry name" value="HRDC"/>
    <property type="match status" value="1"/>
</dbReference>
<dbReference type="GO" id="GO:0003727">
    <property type="term" value="F:single-stranded RNA binding"/>
    <property type="evidence" value="ECO:0007669"/>
    <property type="project" value="TreeGrafter"/>
</dbReference>
<name>C9ZM21_TRYB9</name>
<sequence>MLLMLVSIHLFQTRGHVRAEIFLPLTLSKGVGYMSGSLPQTKDLVNGAFTLVKEYTKLTADLAEEDYDYHMAFPAFRHQITRHSEAVVSLMDKFCQLLPAKRRVTLSSTGGKLTDPQRAAVMEAADSLLENVDGLLDELKGRRLSAKDQLSVKFGSELQGVVPSSSYSVFNAAGVSVLRPQLTFEHPVDNSPTPFRPVYYDEKGVRHVGEPGVHPFAERIKAVSVPSEQLLLKTETPYLSLVTCPLTFVDTVEDLEAVVAVLLNETEIAVDLEHHDFYSYQGFTCLMQISTRTQDFIVDCLKVRANMYLMAPVFLQPNIVKVFHGAREDVRWLQKDFGLYIVNLFDTSIALQNLHMPHSLAFAVDHFCQVKLNKKYQTADWRVRPIPAEMVSYAQQDTHFLLYVYDRLKQLLLNCEARASVGNMLLHVFQESRLLSLERYEKPHLDPDVTYKQALGRSLGGLSSSQLQVAREIFNWRDMAAREADDSPSAVMHISCVLSIATKLPTSANEVLKCCSPVSVAVRTNVMKLLQIVKDAIGSADSLKDGANGDVKPKPLPNVGVALRYMGVHRSMTGTLPSIEQRADTAFTVEDTHVVVRTEPSAWFETMRNVAAILRRKPYYPIALPGHDVVTRMSAVKRAREVEEMKVKGEGEGEEEEKRVHVDAEEPTVERENSSERGEGMAGPCLQEGLEVKDEVEEIDVPTQKPLELKEGAISLRQQYGTGSANRKKARLGKKNKS</sequence>
<comment type="similarity">
    <text evidence="8">Belongs to the exosome component 10/RRP6 family.</text>
</comment>
<dbReference type="SMART" id="SM00474">
    <property type="entry name" value="35EXOc"/>
    <property type="match status" value="1"/>
</dbReference>
<dbReference type="GO" id="GO:0000467">
    <property type="term" value="P:exonucleolytic trimming to generate mature 3'-end of 5.8S rRNA from tricistronic rRNA transcript (SSU-rRNA, 5.8S rRNA, LSU-rRNA)"/>
    <property type="evidence" value="ECO:0007669"/>
    <property type="project" value="InterPro"/>
</dbReference>
<protein>
    <submittedName>
        <fullName evidence="12">Ribosomal RNA processing protein 6, putative</fullName>
    </submittedName>
</protein>
<dbReference type="VEuPathDB" id="TriTrypDB:Tbg972.4.1510"/>
<dbReference type="GO" id="GO:0071044">
    <property type="term" value="P:histone mRNA catabolic process"/>
    <property type="evidence" value="ECO:0007669"/>
    <property type="project" value="TreeGrafter"/>
</dbReference>
<dbReference type="InterPro" id="IPR045092">
    <property type="entry name" value="Rrp6-like"/>
</dbReference>
<dbReference type="Gene3D" id="1.10.150.80">
    <property type="entry name" value="HRDC domain"/>
    <property type="match status" value="1"/>
</dbReference>
<dbReference type="SUPFAM" id="SSF47819">
    <property type="entry name" value="HRDC-like"/>
    <property type="match status" value="1"/>
</dbReference>
<evidence type="ECO:0000256" key="1">
    <source>
        <dbReference type="ARBA" id="ARBA00004123"/>
    </source>
</evidence>
<evidence type="ECO:0000256" key="9">
    <source>
        <dbReference type="SAM" id="MobiDB-lite"/>
    </source>
</evidence>
<dbReference type="GO" id="GO:0000176">
    <property type="term" value="C:nuclear exosome (RNase complex)"/>
    <property type="evidence" value="ECO:0007669"/>
    <property type="project" value="InterPro"/>
</dbReference>
<dbReference type="RefSeq" id="XP_011772736.1">
    <property type="nucleotide sequence ID" value="XM_011774434.1"/>
</dbReference>
<feature type="chain" id="PRO_5003004694" evidence="10">
    <location>
        <begin position="20"/>
        <end position="738"/>
    </location>
</feature>
<dbReference type="GO" id="GO:0071051">
    <property type="term" value="P:poly(A)-dependent snoRNA 3'-end processing"/>
    <property type="evidence" value="ECO:0007669"/>
    <property type="project" value="TreeGrafter"/>
</dbReference>
<dbReference type="GO" id="GO:0071035">
    <property type="term" value="P:nuclear polyadenylation-dependent rRNA catabolic process"/>
    <property type="evidence" value="ECO:0007669"/>
    <property type="project" value="TreeGrafter"/>
</dbReference>
<evidence type="ECO:0000256" key="7">
    <source>
        <dbReference type="ARBA" id="ARBA00023242"/>
    </source>
</evidence>
<dbReference type="InterPro" id="IPR012588">
    <property type="entry name" value="Exosome-assoc_fac_Rrp6_N"/>
</dbReference>
<evidence type="ECO:0000256" key="5">
    <source>
        <dbReference type="ARBA" id="ARBA00022835"/>
    </source>
</evidence>
<dbReference type="GO" id="GO:0000166">
    <property type="term" value="F:nucleotide binding"/>
    <property type="evidence" value="ECO:0007669"/>
    <property type="project" value="InterPro"/>
</dbReference>
<dbReference type="CDD" id="cd06147">
    <property type="entry name" value="Rrp6p_like_exo"/>
    <property type="match status" value="1"/>
</dbReference>
<keyword evidence="4" id="KW-0378">Hydrolase</keyword>
<evidence type="ECO:0000313" key="12">
    <source>
        <dbReference type="EMBL" id="CBH10446.1"/>
    </source>
</evidence>
<dbReference type="PROSITE" id="PS50967">
    <property type="entry name" value="HRDC"/>
    <property type="match status" value="1"/>
</dbReference>
<dbReference type="InterPro" id="IPR036397">
    <property type="entry name" value="RNaseH_sf"/>
</dbReference>
<evidence type="ECO:0000256" key="3">
    <source>
        <dbReference type="ARBA" id="ARBA00022722"/>
    </source>
</evidence>
<dbReference type="KEGG" id="tbg:TbgDal_IV1510"/>
<dbReference type="GO" id="GO:0071040">
    <property type="term" value="P:nuclear polyadenylation-dependent antisense transcript catabolic process"/>
    <property type="evidence" value="ECO:0007669"/>
    <property type="project" value="TreeGrafter"/>
</dbReference>
<evidence type="ECO:0000256" key="4">
    <source>
        <dbReference type="ARBA" id="ARBA00022801"/>
    </source>
</evidence>
<proteinExistence type="inferred from homology"/>
<dbReference type="InterPro" id="IPR044876">
    <property type="entry name" value="HRDC_dom_sf"/>
</dbReference>
<dbReference type="GO" id="GO:0071036">
    <property type="term" value="P:nuclear polyadenylation-dependent snoRNA catabolic process"/>
    <property type="evidence" value="ECO:0007669"/>
    <property type="project" value="TreeGrafter"/>
</dbReference>
<dbReference type="Pfam" id="PF01612">
    <property type="entry name" value="DNA_pol_A_exo1"/>
    <property type="match status" value="1"/>
</dbReference>
<dbReference type="InterPro" id="IPR049559">
    <property type="entry name" value="Rrp6p-like_exo"/>
</dbReference>
<gene>
    <name evidence="12" type="ORF">TbgDal_IV1510</name>
</gene>
<dbReference type="GO" id="GO:0071039">
    <property type="term" value="P:nuclear polyadenylation-dependent CUT catabolic process"/>
    <property type="evidence" value="ECO:0007669"/>
    <property type="project" value="TreeGrafter"/>
</dbReference>
<evidence type="ECO:0000256" key="8">
    <source>
        <dbReference type="ARBA" id="ARBA00043957"/>
    </source>
</evidence>
<evidence type="ECO:0000256" key="6">
    <source>
        <dbReference type="ARBA" id="ARBA00022839"/>
    </source>
</evidence>
<dbReference type="SUPFAM" id="SSF53098">
    <property type="entry name" value="Ribonuclease H-like"/>
    <property type="match status" value="1"/>
</dbReference>
<dbReference type="PANTHER" id="PTHR12124">
    <property type="entry name" value="POLYMYOSITIS/SCLERODERMA AUTOANTIGEN-RELATED"/>
    <property type="match status" value="1"/>
</dbReference>
<dbReference type="InterPro" id="IPR012337">
    <property type="entry name" value="RNaseH-like_sf"/>
</dbReference>
<dbReference type="EMBL" id="FN554967">
    <property type="protein sequence ID" value="CBH10446.1"/>
    <property type="molecule type" value="Genomic_DNA"/>
</dbReference>
<reference evidence="13" key="1">
    <citation type="journal article" date="2010" name="PLoS Negl. Trop. Dis.">
        <title>The genome sequence of Trypanosoma brucei gambiense, causative agent of chronic human african trypanosomiasis.</title>
        <authorList>
            <person name="Jackson A.P."/>
            <person name="Sanders M."/>
            <person name="Berry A."/>
            <person name="McQuillan J."/>
            <person name="Aslett M.A."/>
            <person name="Quail M.A."/>
            <person name="Chukualim B."/>
            <person name="Capewell P."/>
            <person name="MacLeod A."/>
            <person name="Melville S.E."/>
            <person name="Gibson W."/>
            <person name="Barry J.D."/>
            <person name="Berriman M."/>
            <person name="Hertz-Fowler C."/>
        </authorList>
    </citation>
    <scope>NUCLEOTIDE SEQUENCE [LARGE SCALE GENOMIC DNA]</scope>
    <source>
        <strain evidence="13">MHOM/CI/86/DAL972</strain>
    </source>
</reference>
<keyword evidence="7" id="KW-0539">Nucleus</keyword>
<dbReference type="InterPro" id="IPR002121">
    <property type="entry name" value="HRDC_dom"/>
</dbReference>
<feature type="region of interest" description="Disordered" evidence="9">
    <location>
        <begin position="644"/>
        <end position="685"/>
    </location>
</feature>
<comment type="subcellular location">
    <subcellularLocation>
        <location evidence="1">Nucleus</location>
    </subcellularLocation>
</comment>
<dbReference type="InterPro" id="IPR002562">
    <property type="entry name" value="3'-5'_exonuclease_dom"/>
</dbReference>